<dbReference type="Proteomes" id="UP000217446">
    <property type="component" value="Unassembled WGS sequence"/>
</dbReference>
<proteinExistence type="predicted"/>
<gene>
    <name evidence="1" type="ORF">SO3561_10246</name>
</gene>
<name>A0A286PGJ2_STROL</name>
<keyword evidence="2" id="KW-1185">Reference proteome</keyword>
<evidence type="ECO:0000313" key="2">
    <source>
        <dbReference type="Proteomes" id="UP000217446"/>
    </source>
</evidence>
<dbReference type="RefSeq" id="WP_235614050.1">
    <property type="nucleotide sequence ID" value="NZ_BDQI01000060.1"/>
</dbReference>
<organism evidence="1 2">
    <name type="scientific">Streptomyces olivochromogenes</name>
    <dbReference type="NCBI Taxonomy" id="1963"/>
    <lineage>
        <taxon>Bacteria</taxon>
        <taxon>Bacillati</taxon>
        <taxon>Actinomycetota</taxon>
        <taxon>Actinomycetes</taxon>
        <taxon>Kitasatosporales</taxon>
        <taxon>Streptomycetaceae</taxon>
        <taxon>Streptomyces</taxon>
    </lineage>
</organism>
<dbReference type="AlphaFoldDB" id="A0A286PGJ2"/>
<accession>A0A286PGJ2</accession>
<comment type="caution">
    <text evidence="1">The sequence shown here is derived from an EMBL/GenBank/DDBJ whole genome shotgun (WGS) entry which is preliminary data.</text>
</comment>
<dbReference type="EMBL" id="BDQI01000060">
    <property type="protein sequence ID" value="GAX58671.1"/>
    <property type="molecule type" value="Genomic_DNA"/>
</dbReference>
<sequence length="150" mass="17459">MNGYTRGFWCECWTEDLTETRQPTLRDSFEAHSAGQANRWIAIALRTITPALDSRASDEAWEWLYEGRIETRRALLCSEPCTVSINQDDTRITWTARPVLFLALAHRRSLELQAPRQVLSYNFLYWFKHPAALRSAGRPSRLRRRPPTHG</sequence>
<protein>
    <submittedName>
        <fullName evidence="1">Uncharacterized protein</fullName>
    </submittedName>
</protein>
<evidence type="ECO:0000313" key="1">
    <source>
        <dbReference type="EMBL" id="GAX58671.1"/>
    </source>
</evidence>
<reference evidence="2" key="1">
    <citation type="submission" date="2017-05" db="EMBL/GenBank/DDBJ databases">
        <title>Streptomyces olivochromogenes NBRC 3561 whole genome shotgun sequence.</title>
        <authorList>
            <person name="Dohra H."/>
            <person name="Kodani S."/>
        </authorList>
    </citation>
    <scope>NUCLEOTIDE SEQUENCE [LARGE SCALE GENOMIC DNA]</scope>
    <source>
        <strain evidence="2">NBRC 3561</strain>
    </source>
</reference>